<accession>A0A8T2PM10</accession>
<dbReference type="EMBL" id="JAFBMS010000005">
    <property type="protein sequence ID" value="KAG9352661.1"/>
    <property type="molecule type" value="Genomic_DNA"/>
</dbReference>
<evidence type="ECO:0000313" key="1">
    <source>
        <dbReference type="EMBL" id="KAG9352661.1"/>
    </source>
</evidence>
<gene>
    <name evidence="1" type="ORF">JZ751_021075</name>
</gene>
<keyword evidence="2" id="KW-1185">Reference proteome</keyword>
<evidence type="ECO:0000313" key="2">
    <source>
        <dbReference type="Proteomes" id="UP000824540"/>
    </source>
</evidence>
<dbReference type="Proteomes" id="UP000824540">
    <property type="component" value="Unassembled WGS sequence"/>
</dbReference>
<protein>
    <submittedName>
        <fullName evidence="1">Uncharacterized protein</fullName>
    </submittedName>
</protein>
<proteinExistence type="predicted"/>
<organism evidence="1 2">
    <name type="scientific">Albula glossodonta</name>
    <name type="common">roundjaw bonefish</name>
    <dbReference type="NCBI Taxonomy" id="121402"/>
    <lineage>
        <taxon>Eukaryota</taxon>
        <taxon>Metazoa</taxon>
        <taxon>Chordata</taxon>
        <taxon>Craniata</taxon>
        <taxon>Vertebrata</taxon>
        <taxon>Euteleostomi</taxon>
        <taxon>Actinopterygii</taxon>
        <taxon>Neopterygii</taxon>
        <taxon>Teleostei</taxon>
        <taxon>Albuliformes</taxon>
        <taxon>Albulidae</taxon>
        <taxon>Albula</taxon>
    </lineage>
</organism>
<comment type="caution">
    <text evidence="1">The sequence shown here is derived from an EMBL/GenBank/DDBJ whole genome shotgun (WGS) entry which is preliminary data.</text>
</comment>
<dbReference type="AlphaFoldDB" id="A0A8T2PM10"/>
<name>A0A8T2PM10_9TELE</name>
<sequence length="111" mass="11656">MLKFPSPGIITNQYNSRQICAAETREGSRTCKGVVDRYEGGDSGNRKRGGAWQMDVRRALAAAGVAHHRGGVQTALILRGPGGDKHVPGGDKHAGIIRAKSLIVLGGNGEP</sequence>
<reference evidence="1" key="1">
    <citation type="thesis" date="2021" institute="BYU ScholarsArchive" country="Provo, UT, USA">
        <title>Applications of and Algorithms for Genome Assembly and Genomic Analyses with an Emphasis on Marine Teleosts.</title>
        <authorList>
            <person name="Pickett B.D."/>
        </authorList>
    </citation>
    <scope>NUCLEOTIDE SEQUENCE</scope>
    <source>
        <strain evidence="1">HI-2016</strain>
    </source>
</reference>